<dbReference type="AlphaFoldDB" id="A0A4D6GQI9"/>
<dbReference type="GO" id="GO:0000976">
    <property type="term" value="F:transcription cis-regulatory region binding"/>
    <property type="evidence" value="ECO:0007669"/>
    <property type="project" value="TreeGrafter"/>
</dbReference>
<keyword evidence="1" id="KW-0678">Repressor</keyword>
<dbReference type="PANTHER" id="PTHR30055:SF234">
    <property type="entry name" value="HTH-TYPE TRANSCRIPTIONAL REGULATOR BETI"/>
    <property type="match status" value="1"/>
</dbReference>
<reference evidence="8 10" key="2">
    <citation type="submission" date="2019-07" db="EMBL/GenBank/DDBJ databases">
        <title>Genomic Encyclopedia of Archaeal and Bacterial Type Strains, Phase II (KMG-II): from individual species to whole genera.</title>
        <authorList>
            <person name="Goeker M."/>
        </authorList>
    </citation>
    <scope>NUCLEOTIDE SEQUENCE [LARGE SCALE GENOMIC DNA]</scope>
    <source>
        <strain evidence="8 10">DSM 3754</strain>
    </source>
</reference>
<dbReference type="Pfam" id="PF00440">
    <property type="entry name" value="TetR_N"/>
    <property type="match status" value="1"/>
</dbReference>
<dbReference type="InterPro" id="IPR050109">
    <property type="entry name" value="HTH-type_TetR-like_transc_reg"/>
</dbReference>
<dbReference type="Proteomes" id="UP000296216">
    <property type="component" value="Chromosome"/>
</dbReference>
<evidence type="ECO:0000256" key="2">
    <source>
        <dbReference type="ARBA" id="ARBA00023015"/>
    </source>
</evidence>
<gene>
    <name evidence="8" type="ORF">APQ99_00983</name>
    <name evidence="7" type="ORF">HBSAL_01060</name>
</gene>
<name>A0A4D6GQI9_HALS9</name>
<dbReference type="GO" id="GO:0003700">
    <property type="term" value="F:DNA-binding transcription factor activity"/>
    <property type="evidence" value="ECO:0007669"/>
    <property type="project" value="TreeGrafter"/>
</dbReference>
<sequence>MNGDSPFAGPPEDTREEILRAAFLVLQRDGYAGLSMNRIAEEVGLQKASVYHHYAEKDTLLLALVDYVVEELRYRIVQSDDEDPLQQLRRFIDEVVFGHHAGSDATALSPPTDGTIRAFIQIRAQAVHDDDYREQITTIDRIQQEHIAEIIQRGVDAGEFRDVDPTQVASFISTLLTGVFTRRVTMTTDLTPVREATHAYLEAVLVA</sequence>
<proteinExistence type="predicted"/>
<dbReference type="GeneID" id="39854086"/>
<evidence type="ECO:0000256" key="4">
    <source>
        <dbReference type="ARBA" id="ARBA00023163"/>
    </source>
</evidence>
<feature type="domain" description="HTH tetR-type" evidence="6">
    <location>
        <begin position="12"/>
        <end position="72"/>
    </location>
</feature>
<dbReference type="InterPro" id="IPR039538">
    <property type="entry name" value="BetI_C"/>
</dbReference>
<dbReference type="Gene3D" id="1.10.357.10">
    <property type="entry name" value="Tetracycline Repressor, domain 2"/>
    <property type="match status" value="1"/>
</dbReference>
<evidence type="ECO:0000313" key="10">
    <source>
        <dbReference type="Proteomes" id="UP000323075"/>
    </source>
</evidence>
<dbReference type="InterPro" id="IPR009057">
    <property type="entry name" value="Homeodomain-like_sf"/>
</dbReference>
<keyword evidence="4" id="KW-0804">Transcription</keyword>
<dbReference type="Proteomes" id="UP000323075">
    <property type="component" value="Unassembled WGS sequence"/>
</dbReference>
<evidence type="ECO:0000256" key="3">
    <source>
        <dbReference type="ARBA" id="ARBA00023125"/>
    </source>
</evidence>
<dbReference type="PRINTS" id="PR00455">
    <property type="entry name" value="HTHTETR"/>
</dbReference>
<dbReference type="SUPFAM" id="SSF46689">
    <property type="entry name" value="Homeodomain-like"/>
    <property type="match status" value="1"/>
</dbReference>
<accession>A0A4D6GQI9</accession>
<feature type="DNA-binding region" description="H-T-H motif" evidence="5">
    <location>
        <begin position="35"/>
        <end position="54"/>
    </location>
</feature>
<dbReference type="PROSITE" id="PS50977">
    <property type="entry name" value="HTH_TETR_2"/>
    <property type="match status" value="1"/>
</dbReference>
<evidence type="ECO:0000256" key="1">
    <source>
        <dbReference type="ARBA" id="ARBA00022491"/>
    </source>
</evidence>
<dbReference type="InterPro" id="IPR036271">
    <property type="entry name" value="Tet_transcr_reg_TetR-rel_C_sf"/>
</dbReference>
<dbReference type="SUPFAM" id="SSF48498">
    <property type="entry name" value="Tetracyclin repressor-like, C-terminal domain"/>
    <property type="match status" value="1"/>
</dbReference>
<keyword evidence="3 5" id="KW-0238">DNA-binding</keyword>
<evidence type="ECO:0000256" key="5">
    <source>
        <dbReference type="PROSITE-ProRule" id="PRU00335"/>
    </source>
</evidence>
<dbReference type="Pfam" id="PF13977">
    <property type="entry name" value="TetR_C_6"/>
    <property type="match status" value="1"/>
</dbReference>
<evidence type="ECO:0000313" key="7">
    <source>
        <dbReference type="EMBL" id="QCC43959.1"/>
    </source>
</evidence>
<reference evidence="7 9" key="1">
    <citation type="journal article" date="2019" name="Microbiol. Resour. Announc.">
        <title>The Genome Sequence of the Halobacterium salinarum Type Strain Is Closely Related to That of Laboratory Strains NRC-1 and R1.</title>
        <authorList>
            <person name="Pfeiffer F."/>
            <person name="Marchfelder A."/>
            <person name="Habermann B."/>
            <person name="Dyall-Smith M.L."/>
        </authorList>
    </citation>
    <scope>NUCLEOTIDE SEQUENCE [LARGE SCALE GENOMIC DNA]</scope>
    <source>
        <strain evidence="7">91-R6</strain>
        <strain evidence="9">ATCC 33171 / DSM 3754 / JCM 8978 / NBRC 102687 / NCIMB 764 / 91-R6</strain>
    </source>
</reference>
<dbReference type="RefSeq" id="WP_136361016.1">
    <property type="nucleotide sequence ID" value="NZ_VRYN01000001.1"/>
</dbReference>
<dbReference type="EMBL" id="CP038631">
    <property type="protein sequence ID" value="QCC43959.1"/>
    <property type="molecule type" value="Genomic_DNA"/>
</dbReference>
<protein>
    <submittedName>
        <fullName evidence="7">TetR family transcription regulator</fullName>
    </submittedName>
    <submittedName>
        <fullName evidence="8">Transcriptional regulator, TetR family</fullName>
    </submittedName>
</protein>
<reference evidence="7" key="3">
    <citation type="journal article" name="MicrobiologyOpen">
        <title>Whole-genome comparison between the type strain of Halobacterium salinarum (DSM 3754(T)) and the laboratory strains R1 and NRC-1.</title>
        <authorList>
            <person name="Pfeiffer F."/>
            <person name="Losensky G."/>
            <person name="Marchfelder A."/>
            <person name="Habermann B."/>
            <person name="Dyall-Smith M."/>
        </authorList>
    </citation>
    <scope>NUCLEOTIDE SEQUENCE</scope>
    <source>
        <strain evidence="7">91-R6</strain>
    </source>
</reference>
<organism evidence="7 9">
    <name type="scientific">Halobacterium salinarum (strain ATCC 33171 / DSM 3754 / JCM 8978 / NBRC 102687 / NCIMB 764 / 91-R6)</name>
    <dbReference type="NCBI Taxonomy" id="2597657"/>
    <lineage>
        <taxon>Archaea</taxon>
        <taxon>Methanobacteriati</taxon>
        <taxon>Methanobacteriota</taxon>
        <taxon>Stenosarchaea group</taxon>
        <taxon>Halobacteria</taxon>
        <taxon>Halobacteriales</taxon>
        <taxon>Halobacteriaceae</taxon>
        <taxon>Halobacterium</taxon>
    </lineage>
</organism>
<dbReference type="InterPro" id="IPR001647">
    <property type="entry name" value="HTH_TetR"/>
</dbReference>
<evidence type="ECO:0000313" key="8">
    <source>
        <dbReference type="EMBL" id="TYO82452.1"/>
    </source>
</evidence>
<evidence type="ECO:0000259" key="6">
    <source>
        <dbReference type="PROSITE" id="PS50977"/>
    </source>
</evidence>
<dbReference type="PANTHER" id="PTHR30055">
    <property type="entry name" value="HTH-TYPE TRANSCRIPTIONAL REGULATOR RUTR"/>
    <property type="match status" value="1"/>
</dbReference>
<dbReference type="EMBL" id="VRYN01000001">
    <property type="protein sequence ID" value="TYO82452.1"/>
    <property type="molecule type" value="Genomic_DNA"/>
</dbReference>
<evidence type="ECO:0000313" key="9">
    <source>
        <dbReference type="Proteomes" id="UP000296216"/>
    </source>
</evidence>
<keyword evidence="2" id="KW-0805">Transcription regulation</keyword>